<protein>
    <submittedName>
        <fullName evidence="4">Uncharacterized protein</fullName>
    </submittedName>
</protein>
<evidence type="ECO:0000256" key="1">
    <source>
        <dbReference type="ARBA" id="ARBA00008668"/>
    </source>
</evidence>
<proteinExistence type="inferred from homology"/>
<evidence type="ECO:0000256" key="2">
    <source>
        <dbReference type="SAM" id="Coils"/>
    </source>
</evidence>
<comment type="similarity">
    <text evidence="1">Belongs to the 'GDSL' lipolytic enzyme family.</text>
</comment>
<dbReference type="OMA" id="WRYESVE"/>
<feature type="coiled-coil region" evidence="2">
    <location>
        <begin position="263"/>
        <end position="290"/>
    </location>
</feature>
<keyword evidence="2" id="KW-0175">Coiled coil</keyword>
<sequence>MRPTTNPITPLQSSLGPRQRSDQSRNEHGESSSSQRRRIVLPERNVQPAAANPDQPAAANPVQPAAANPVQHRIENKVYSWRYESVESFQFFNSISDTGNFLRLSDPNHLPRTAFSPYGDTFFHRPTGRYFDGRLIIDFIAEFLGIPYVSPYVGHGNQSLENGINFAVDPELLQEKGIIANYMTNIAERFLETRCLSLEIKEIVPLVINTISSTIVELFNLGARTFLVPGKFPTGCSAAYLTRFRTTNTKDYDSLTGCLKWPNEFSEYHNEQLQTELNRLQKLYPNAIIKIHEETFSRMLWNRWFVQFHF</sequence>
<evidence type="ECO:0000313" key="5">
    <source>
        <dbReference type="Proteomes" id="UP000029120"/>
    </source>
</evidence>
<dbReference type="Proteomes" id="UP000029120">
    <property type="component" value="Chromosome 1"/>
</dbReference>
<evidence type="ECO:0000256" key="3">
    <source>
        <dbReference type="SAM" id="MobiDB-lite"/>
    </source>
</evidence>
<dbReference type="PANTHER" id="PTHR22835:SF683">
    <property type="entry name" value="OS05G0506800 PROTEIN"/>
    <property type="match status" value="1"/>
</dbReference>
<feature type="compositionally biased region" description="Low complexity" evidence="3">
    <location>
        <begin position="45"/>
        <end position="66"/>
    </location>
</feature>
<accession>A0A087HRI8</accession>
<gene>
    <name evidence="4" type="ordered locus">AALP_Aa1g296800</name>
</gene>
<dbReference type="AlphaFoldDB" id="A0A087HRI8"/>
<dbReference type="eggNOG" id="ENOG502QSMM">
    <property type="taxonomic scope" value="Eukaryota"/>
</dbReference>
<dbReference type="OrthoDB" id="1600564at2759"/>
<feature type="compositionally biased region" description="Polar residues" evidence="3">
    <location>
        <begin position="1"/>
        <end position="16"/>
    </location>
</feature>
<dbReference type="InterPro" id="IPR036514">
    <property type="entry name" value="SGNH_hydro_sf"/>
</dbReference>
<dbReference type="Gene3D" id="3.40.50.1110">
    <property type="entry name" value="SGNH hydrolase"/>
    <property type="match status" value="2"/>
</dbReference>
<evidence type="ECO:0000313" key="4">
    <source>
        <dbReference type="EMBL" id="KFK44740.1"/>
    </source>
</evidence>
<feature type="compositionally biased region" description="Basic and acidic residues" evidence="3">
    <location>
        <begin position="19"/>
        <end position="30"/>
    </location>
</feature>
<feature type="region of interest" description="Disordered" evidence="3">
    <location>
        <begin position="1"/>
        <end position="66"/>
    </location>
</feature>
<dbReference type="Gramene" id="KFK44740">
    <property type="protein sequence ID" value="KFK44740"/>
    <property type="gene ID" value="AALP_AA1G296800"/>
</dbReference>
<reference evidence="5" key="1">
    <citation type="journal article" date="2015" name="Nat. Plants">
        <title>Genome expansion of Arabis alpina linked with retrotransposition and reduced symmetric DNA methylation.</title>
        <authorList>
            <person name="Willing E.M."/>
            <person name="Rawat V."/>
            <person name="Mandakova T."/>
            <person name="Maumus F."/>
            <person name="James G.V."/>
            <person name="Nordstroem K.J."/>
            <person name="Becker C."/>
            <person name="Warthmann N."/>
            <person name="Chica C."/>
            <person name="Szarzynska B."/>
            <person name="Zytnicki M."/>
            <person name="Albani M.C."/>
            <person name="Kiefer C."/>
            <person name="Bergonzi S."/>
            <person name="Castaings L."/>
            <person name="Mateos J.L."/>
            <person name="Berns M.C."/>
            <person name="Bujdoso N."/>
            <person name="Piofczyk T."/>
            <person name="de Lorenzo L."/>
            <person name="Barrero-Sicilia C."/>
            <person name="Mateos I."/>
            <person name="Piednoel M."/>
            <person name="Hagmann J."/>
            <person name="Chen-Min-Tao R."/>
            <person name="Iglesias-Fernandez R."/>
            <person name="Schuster S.C."/>
            <person name="Alonso-Blanco C."/>
            <person name="Roudier F."/>
            <person name="Carbonero P."/>
            <person name="Paz-Ares J."/>
            <person name="Davis S.J."/>
            <person name="Pecinka A."/>
            <person name="Quesneville H."/>
            <person name="Colot V."/>
            <person name="Lysak M.A."/>
            <person name="Weigel D."/>
            <person name="Coupland G."/>
            <person name="Schneeberger K."/>
        </authorList>
    </citation>
    <scope>NUCLEOTIDE SEQUENCE [LARGE SCALE GENOMIC DNA]</scope>
    <source>
        <strain evidence="5">cv. Pajares</strain>
    </source>
</reference>
<dbReference type="PANTHER" id="PTHR22835">
    <property type="entry name" value="ZINC FINGER FYVE DOMAIN CONTAINING PROTEIN"/>
    <property type="match status" value="1"/>
</dbReference>
<keyword evidence="5" id="KW-1185">Reference proteome</keyword>
<dbReference type="EMBL" id="CM002869">
    <property type="protein sequence ID" value="KFK44740.1"/>
    <property type="molecule type" value="Genomic_DNA"/>
</dbReference>
<name>A0A087HRI8_ARAAL</name>
<organism evidence="4 5">
    <name type="scientific">Arabis alpina</name>
    <name type="common">Alpine rock-cress</name>
    <dbReference type="NCBI Taxonomy" id="50452"/>
    <lineage>
        <taxon>Eukaryota</taxon>
        <taxon>Viridiplantae</taxon>
        <taxon>Streptophyta</taxon>
        <taxon>Embryophyta</taxon>
        <taxon>Tracheophyta</taxon>
        <taxon>Spermatophyta</taxon>
        <taxon>Magnoliopsida</taxon>
        <taxon>eudicotyledons</taxon>
        <taxon>Gunneridae</taxon>
        <taxon>Pentapetalae</taxon>
        <taxon>rosids</taxon>
        <taxon>malvids</taxon>
        <taxon>Brassicales</taxon>
        <taxon>Brassicaceae</taxon>
        <taxon>Arabideae</taxon>
        <taxon>Arabis</taxon>
    </lineage>
</organism>